<dbReference type="eggNOG" id="KOG1399">
    <property type="taxonomic scope" value="Eukaryota"/>
</dbReference>
<dbReference type="GO" id="GO:0050661">
    <property type="term" value="F:NADP binding"/>
    <property type="evidence" value="ECO:0007669"/>
    <property type="project" value="InterPro"/>
</dbReference>
<dbReference type="PRINTS" id="PR00370">
    <property type="entry name" value="FMOXYGENASE"/>
</dbReference>
<evidence type="ECO:0000313" key="7">
    <source>
        <dbReference type="Proteomes" id="UP000014074"/>
    </source>
</evidence>
<name>R8B9J1_PHAM7</name>
<dbReference type="InterPro" id="IPR020946">
    <property type="entry name" value="Flavin_mOase-like"/>
</dbReference>
<accession>R8B9J1</accession>
<evidence type="ECO:0000256" key="4">
    <source>
        <dbReference type="ARBA" id="ARBA00022857"/>
    </source>
</evidence>
<dbReference type="HOGENOM" id="CLU_006909_8_1_1"/>
<sequence length="558" mass="62062">MASTVQGLGKDVCVVGTGVLGLLAIKNLKEQGLEPTALERNDFIAGNWHVSDRDQTSVVEATTLNTSTQVSCFTDFPYPKDYPTFAPAKKVEAYLQSYAKHFDLYPHIEFSKEVISIDRDHSTGKWVVITKDAKSGAEESRTFSRVVVATGILNVPNMPKVKGMEKFEGEVVHSRQFKNPSKYAGKNVLVVGIGATGADTLSFLKKAGAGKVYLSHRGQYFLLPRWLDGKAFDHQMNRRALTIMRTVSTYAPRACATLMSNMMVAARKKAFPWLSQHPSFLAPRPSESVLHRVPVFSDDLAEHLRDGGVEAVTGIQEVSGPRSVTLTDGKVLEDIDAIIFCSGYEYDFSIMKGAGNPVDPTKAPDGYKKITSAKYYNPHSPFPRLYRGILSEQYPESLAFLGHALIMGPPFVMYDLFTMALASTWTGGYPLESKEAMAKDINIQYDFVCDTMQRGPVPHPGFRMIANPTFEWMNQAAGTGVTDRVACWSAAAWKLWWSDRRFYNLLMDGIDSPAIYRLFDTGRGRKPWSGARAQIEQVNETVKAMGEKWKKEQATKQP</sequence>
<dbReference type="InterPro" id="IPR050346">
    <property type="entry name" value="FMO-like"/>
</dbReference>
<dbReference type="GeneID" id="19329393"/>
<evidence type="ECO:0000256" key="1">
    <source>
        <dbReference type="ARBA" id="ARBA00009183"/>
    </source>
</evidence>
<reference evidence="7" key="1">
    <citation type="journal article" date="2013" name="Genome Announc.">
        <title>Draft genome sequence of the ascomycete Phaeoacremonium aleophilum strain UCR-PA7, a causal agent of the esca disease complex in grapevines.</title>
        <authorList>
            <person name="Blanco-Ulate B."/>
            <person name="Rolshausen P."/>
            <person name="Cantu D."/>
        </authorList>
    </citation>
    <scope>NUCLEOTIDE SEQUENCE [LARGE SCALE GENOMIC DNA]</scope>
    <source>
        <strain evidence="7">UCR-PA7</strain>
    </source>
</reference>
<dbReference type="OrthoDB" id="66881at2759"/>
<keyword evidence="4" id="KW-0521">NADP</keyword>
<keyword evidence="6" id="KW-0503">Monooxygenase</keyword>
<keyword evidence="5" id="KW-0560">Oxidoreductase</keyword>
<dbReference type="EMBL" id="KB933365">
    <property type="protein sequence ID" value="EON95963.1"/>
    <property type="molecule type" value="Genomic_DNA"/>
</dbReference>
<dbReference type="GO" id="GO:0050660">
    <property type="term" value="F:flavin adenine dinucleotide binding"/>
    <property type="evidence" value="ECO:0007669"/>
    <property type="project" value="InterPro"/>
</dbReference>
<evidence type="ECO:0000256" key="3">
    <source>
        <dbReference type="ARBA" id="ARBA00022827"/>
    </source>
</evidence>
<protein>
    <submittedName>
        <fullName evidence="6">Putative flavin-binding monooxygenase-like family protein</fullName>
    </submittedName>
</protein>
<dbReference type="AlphaFoldDB" id="R8B9J1"/>
<dbReference type="Pfam" id="PF00743">
    <property type="entry name" value="FMO-like"/>
    <property type="match status" value="1"/>
</dbReference>
<evidence type="ECO:0000313" key="6">
    <source>
        <dbReference type="EMBL" id="EON95963.1"/>
    </source>
</evidence>
<proteinExistence type="inferred from homology"/>
<dbReference type="Proteomes" id="UP000014074">
    <property type="component" value="Unassembled WGS sequence"/>
</dbReference>
<dbReference type="Gene3D" id="3.50.50.60">
    <property type="entry name" value="FAD/NAD(P)-binding domain"/>
    <property type="match status" value="1"/>
</dbReference>
<evidence type="ECO:0000256" key="5">
    <source>
        <dbReference type="ARBA" id="ARBA00023002"/>
    </source>
</evidence>
<dbReference type="KEGG" id="tmn:UCRPA7_8533"/>
<organism evidence="6 7">
    <name type="scientific">Phaeoacremonium minimum (strain UCR-PA7)</name>
    <name type="common">Esca disease fungus</name>
    <name type="synonym">Togninia minima</name>
    <dbReference type="NCBI Taxonomy" id="1286976"/>
    <lineage>
        <taxon>Eukaryota</taxon>
        <taxon>Fungi</taxon>
        <taxon>Dikarya</taxon>
        <taxon>Ascomycota</taxon>
        <taxon>Pezizomycotina</taxon>
        <taxon>Sordariomycetes</taxon>
        <taxon>Sordariomycetidae</taxon>
        <taxon>Togniniales</taxon>
        <taxon>Togniniaceae</taxon>
        <taxon>Phaeoacremonium</taxon>
    </lineage>
</organism>
<keyword evidence="3" id="KW-0274">FAD</keyword>
<keyword evidence="2" id="KW-0285">Flavoprotein</keyword>
<gene>
    <name evidence="6" type="ORF">UCRPA7_8533</name>
</gene>
<dbReference type="PANTHER" id="PTHR23023">
    <property type="entry name" value="DIMETHYLANILINE MONOOXYGENASE"/>
    <property type="match status" value="1"/>
</dbReference>
<dbReference type="GO" id="GO:0004499">
    <property type="term" value="F:N,N-dimethylaniline monooxygenase activity"/>
    <property type="evidence" value="ECO:0007669"/>
    <property type="project" value="InterPro"/>
</dbReference>
<dbReference type="SUPFAM" id="SSF51905">
    <property type="entry name" value="FAD/NAD(P)-binding domain"/>
    <property type="match status" value="2"/>
</dbReference>
<evidence type="ECO:0000256" key="2">
    <source>
        <dbReference type="ARBA" id="ARBA00022630"/>
    </source>
</evidence>
<dbReference type="RefSeq" id="XP_007919236.1">
    <property type="nucleotide sequence ID" value="XM_007921045.1"/>
</dbReference>
<dbReference type="InterPro" id="IPR036188">
    <property type="entry name" value="FAD/NAD-bd_sf"/>
</dbReference>
<dbReference type="InterPro" id="IPR000960">
    <property type="entry name" value="Flavin_mOase"/>
</dbReference>
<comment type="similarity">
    <text evidence="1">Belongs to the FMO family.</text>
</comment>
<keyword evidence="7" id="KW-1185">Reference proteome</keyword>